<name>A0A1G5S5K7_9FIRM</name>
<keyword evidence="3" id="KW-1133">Transmembrane helix</keyword>
<dbReference type="InterPro" id="IPR029052">
    <property type="entry name" value="Metallo-depent_PP-like"/>
</dbReference>
<dbReference type="AlphaFoldDB" id="A0A1G5S5K7"/>
<dbReference type="GO" id="GO:0008758">
    <property type="term" value="F:UDP-2,3-diacylglucosamine hydrolase activity"/>
    <property type="evidence" value="ECO:0007669"/>
    <property type="project" value="TreeGrafter"/>
</dbReference>
<evidence type="ECO:0000256" key="2">
    <source>
        <dbReference type="ARBA" id="ARBA00022801"/>
    </source>
</evidence>
<dbReference type="Proteomes" id="UP000199208">
    <property type="component" value="Unassembled WGS sequence"/>
</dbReference>
<gene>
    <name evidence="5" type="ORF">SAMN03080599_02878</name>
</gene>
<feature type="domain" description="Calcineurin-like phosphoesterase" evidence="4">
    <location>
        <begin position="87"/>
        <end position="250"/>
    </location>
</feature>
<feature type="transmembrane region" description="Helical" evidence="3">
    <location>
        <begin position="12"/>
        <end position="33"/>
    </location>
</feature>
<keyword evidence="3" id="KW-0812">Transmembrane</keyword>
<dbReference type="Pfam" id="PF00149">
    <property type="entry name" value="Metallophos"/>
    <property type="match status" value="1"/>
</dbReference>
<evidence type="ECO:0000313" key="6">
    <source>
        <dbReference type="Proteomes" id="UP000199208"/>
    </source>
</evidence>
<dbReference type="GO" id="GO:0046872">
    <property type="term" value="F:metal ion binding"/>
    <property type="evidence" value="ECO:0007669"/>
    <property type="project" value="UniProtKB-KW"/>
</dbReference>
<keyword evidence="6" id="KW-1185">Reference proteome</keyword>
<organism evidence="5 6">
    <name type="scientific">Acidaminobacter hydrogenoformans DSM 2784</name>
    <dbReference type="NCBI Taxonomy" id="1120920"/>
    <lineage>
        <taxon>Bacteria</taxon>
        <taxon>Bacillati</taxon>
        <taxon>Bacillota</taxon>
        <taxon>Clostridia</taxon>
        <taxon>Peptostreptococcales</taxon>
        <taxon>Acidaminobacteraceae</taxon>
        <taxon>Acidaminobacter</taxon>
    </lineage>
</organism>
<dbReference type="InterPro" id="IPR051158">
    <property type="entry name" value="Metallophosphoesterase_sf"/>
</dbReference>
<keyword evidence="2" id="KW-0378">Hydrolase</keyword>
<dbReference type="InterPro" id="IPR004843">
    <property type="entry name" value="Calcineurin-like_PHP"/>
</dbReference>
<evidence type="ECO:0000256" key="3">
    <source>
        <dbReference type="SAM" id="Phobius"/>
    </source>
</evidence>
<sequence length="311" mass="33757">MRKLFPESKKQLKIAFAAAVGVLLAVTIGMGTYQGQQLEISRMSLSPTEMVPTEMAPTGAGAALAQAAPELEAATSLAVPEALKGKTIAVLSDLHGHISEDNAARLLEALREARPVAILLPGDMVDRRERYWPEARALMEALPDIAPTYYSFGNHEIGNIDRGAALGWLENLGIFVLRNSSAVLEVDGTPIILSGLDDRIGFASERSYILTMNRLRNASEYQILLSHRPEYASEYAAAGFDLVVSGHAHGGQVRLPFIGPVLSPHQGFFPDLAQGLHQFGNTQLVISRGLGNKIPFPRLFNPREVVLLGWE</sequence>
<dbReference type="PANTHER" id="PTHR31302:SF31">
    <property type="entry name" value="PHOSPHODIESTERASE YAEI"/>
    <property type="match status" value="1"/>
</dbReference>
<dbReference type="EMBL" id="FMWL01000020">
    <property type="protein sequence ID" value="SCZ81606.1"/>
    <property type="molecule type" value="Genomic_DNA"/>
</dbReference>
<dbReference type="Gene3D" id="3.60.21.10">
    <property type="match status" value="1"/>
</dbReference>
<dbReference type="RefSeq" id="WP_170829475.1">
    <property type="nucleotide sequence ID" value="NZ_FMWL01000020.1"/>
</dbReference>
<evidence type="ECO:0000259" key="4">
    <source>
        <dbReference type="Pfam" id="PF00149"/>
    </source>
</evidence>
<dbReference type="GO" id="GO:0009245">
    <property type="term" value="P:lipid A biosynthetic process"/>
    <property type="evidence" value="ECO:0007669"/>
    <property type="project" value="TreeGrafter"/>
</dbReference>
<dbReference type="SUPFAM" id="SSF56300">
    <property type="entry name" value="Metallo-dependent phosphatases"/>
    <property type="match status" value="1"/>
</dbReference>
<proteinExistence type="predicted"/>
<evidence type="ECO:0000256" key="1">
    <source>
        <dbReference type="ARBA" id="ARBA00022723"/>
    </source>
</evidence>
<keyword evidence="3" id="KW-0472">Membrane</keyword>
<keyword evidence="1" id="KW-0479">Metal-binding</keyword>
<accession>A0A1G5S5K7</accession>
<dbReference type="PANTHER" id="PTHR31302">
    <property type="entry name" value="TRANSMEMBRANE PROTEIN WITH METALLOPHOSPHOESTERASE DOMAIN-RELATED"/>
    <property type="match status" value="1"/>
</dbReference>
<evidence type="ECO:0000313" key="5">
    <source>
        <dbReference type="EMBL" id="SCZ81606.1"/>
    </source>
</evidence>
<dbReference type="GO" id="GO:0016020">
    <property type="term" value="C:membrane"/>
    <property type="evidence" value="ECO:0007669"/>
    <property type="project" value="GOC"/>
</dbReference>
<reference evidence="5 6" key="1">
    <citation type="submission" date="2016-10" db="EMBL/GenBank/DDBJ databases">
        <authorList>
            <person name="de Groot N.N."/>
        </authorList>
    </citation>
    <scope>NUCLEOTIDE SEQUENCE [LARGE SCALE GENOMIC DNA]</scope>
    <source>
        <strain evidence="5 6">DSM 2784</strain>
    </source>
</reference>
<protein>
    <recommendedName>
        <fullName evidence="4">Calcineurin-like phosphoesterase domain-containing protein</fullName>
    </recommendedName>
</protein>